<evidence type="ECO:0000259" key="4">
    <source>
        <dbReference type="Pfam" id="PF07859"/>
    </source>
</evidence>
<dbReference type="EMBL" id="CP120374">
    <property type="protein sequence ID" value="WEX90904.1"/>
    <property type="molecule type" value="Genomic_DNA"/>
</dbReference>
<dbReference type="Proteomes" id="UP001229355">
    <property type="component" value="Chromosome 2"/>
</dbReference>
<dbReference type="InterPro" id="IPR013094">
    <property type="entry name" value="AB_hydrolase_3"/>
</dbReference>
<dbReference type="PROSITE" id="PS01174">
    <property type="entry name" value="LIPASE_GDXG_SER"/>
    <property type="match status" value="1"/>
</dbReference>
<reference evidence="5 6" key="1">
    <citation type="submission" date="2023-03" db="EMBL/GenBank/DDBJ databases">
        <authorList>
            <person name="Kaur S."/>
            <person name="Espinosa-Saiz D."/>
            <person name="Velazquez E."/>
            <person name="Menendez E."/>
            <person name="diCenzo G.C."/>
        </authorList>
    </citation>
    <scope>NUCLEOTIDE SEQUENCE [LARGE SCALE GENOMIC DNA]</scope>
    <source>
        <strain evidence="5 6">LMG 24692</strain>
    </source>
</reference>
<keyword evidence="2 5" id="KW-0378">Hydrolase</keyword>
<feature type="domain" description="Alpha/beta hydrolase fold-3" evidence="4">
    <location>
        <begin position="86"/>
        <end position="294"/>
    </location>
</feature>
<dbReference type="InterPro" id="IPR029058">
    <property type="entry name" value="AB_hydrolase_fold"/>
</dbReference>
<feature type="active site" evidence="3">
    <location>
        <position position="164"/>
    </location>
</feature>
<accession>A0ABY8DJ07</accession>
<dbReference type="InterPro" id="IPR002168">
    <property type="entry name" value="Lipase_GDXG_HIS_AS"/>
</dbReference>
<dbReference type="Gene3D" id="3.40.50.1820">
    <property type="entry name" value="alpha/beta hydrolase"/>
    <property type="match status" value="1"/>
</dbReference>
<evidence type="ECO:0000256" key="1">
    <source>
        <dbReference type="ARBA" id="ARBA00010515"/>
    </source>
</evidence>
<evidence type="ECO:0000256" key="2">
    <source>
        <dbReference type="ARBA" id="ARBA00022801"/>
    </source>
</evidence>
<evidence type="ECO:0000313" key="6">
    <source>
        <dbReference type="Proteomes" id="UP001229355"/>
    </source>
</evidence>
<proteinExistence type="inferred from homology"/>
<dbReference type="RefSeq" id="WP_280662866.1">
    <property type="nucleotide sequence ID" value="NZ_CP120374.1"/>
</dbReference>
<evidence type="ECO:0000256" key="3">
    <source>
        <dbReference type="PROSITE-ProRule" id="PRU10038"/>
    </source>
</evidence>
<name>A0ABY8DJ07_9HYPH</name>
<dbReference type="Pfam" id="PF07859">
    <property type="entry name" value="Abhydrolase_3"/>
    <property type="match status" value="1"/>
</dbReference>
<comment type="similarity">
    <text evidence="1">Belongs to the 'GDXG' lipolytic enzyme family.</text>
</comment>
<dbReference type="PANTHER" id="PTHR23025:SF3">
    <property type="entry name" value="HORMONE-SENSITIVE LIPASE"/>
    <property type="match status" value="1"/>
</dbReference>
<evidence type="ECO:0000313" key="5">
    <source>
        <dbReference type="EMBL" id="WEX90904.1"/>
    </source>
</evidence>
<dbReference type="PROSITE" id="PS01173">
    <property type="entry name" value="LIPASE_GDXG_HIS"/>
    <property type="match status" value="1"/>
</dbReference>
<organism evidence="5 6">
    <name type="scientific">Sinorhizobium garamanticum</name>
    <dbReference type="NCBI Taxonomy" id="680247"/>
    <lineage>
        <taxon>Bacteria</taxon>
        <taxon>Pseudomonadati</taxon>
        <taxon>Pseudomonadota</taxon>
        <taxon>Alphaproteobacteria</taxon>
        <taxon>Hyphomicrobiales</taxon>
        <taxon>Rhizobiaceae</taxon>
        <taxon>Sinorhizobium/Ensifer group</taxon>
        <taxon>Sinorhizobium</taxon>
    </lineage>
</organism>
<protein>
    <submittedName>
        <fullName evidence="5">Alpha/beta hydrolase</fullName>
    </submittedName>
</protein>
<dbReference type="InterPro" id="IPR033140">
    <property type="entry name" value="Lipase_GDXG_put_SER_AS"/>
</dbReference>
<keyword evidence="6" id="KW-1185">Reference proteome</keyword>
<sequence>MNDTTNMSRLSPEMAELLTPLAQVDPTLMPPAEGRLLSEESNRRWNRELPAMARAAQAWIEPIAELGSERVRVKVLVPDRPGAGAIVFVHGGGFAFCSPETHERCARVLALESGLPVLLPDYRLAPENPYPAGLRDVISTVRQAPLLMKASGLEAGPLILAGDSAGANLALAAMLHEQAIGLPPVAGGLLFYGTYAGDFATASYREFENGPGLTAGKMQRYWRWYVGDRDVSTDPLACPLLAEDAALATLPPLHLMAAGVDPLLSDTLALKVRLRALGRSETATVIPGVTHGFLQNTLDLAAAREALAEAGRAAARMAATT</sequence>
<dbReference type="SUPFAM" id="SSF53474">
    <property type="entry name" value="alpha/beta-Hydrolases"/>
    <property type="match status" value="1"/>
</dbReference>
<dbReference type="PANTHER" id="PTHR23025">
    <property type="entry name" value="TRIACYLGLYCEROL LIPASE"/>
    <property type="match status" value="1"/>
</dbReference>
<gene>
    <name evidence="5" type="ORF">PZN02_004485</name>
</gene>
<dbReference type="GO" id="GO:0016787">
    <property type="term" value="F:hydrolase activity"/>
    <property type="evidence" value="ECO:0007669"/>
    <property type="project" value="UniProtKB-KW"/>
</dbReference>